<proteinExistence type="inferred from homology"/>
<dbReference type="STRING" id="1850517.A8708_18305"/>
<evidence type="ECO:0000256" key="1">
    <source>
        <dbReference type="ARBA" id="ARBA00004651"/>
    </source>
</evidence>
<dbReference type="GO" id="GO:0006629">
    <property type="term" value="P:lipid metabolic process"/>
    <property type="evidence" value="ECO:0007669"/>
    <property type="project" value="UniProtKB-KW"/>
</dbReference>
<evidence type="ECO:0000256" key="2">
    <source>
        <dbReference type="ARBA" id="ARBA00022475"/>
    </source>
</evidence>
<reference evidence="7 8" key="1">
    <citation type="submission" date="2016-05" db="EMBL/GenBank/DDBJ databases">
        <title>Paenibacillus sp. 1ZS3-15 nov., isolated from the rhizosphere soil.</title>
        <authorList>
            <person name="Zhang X.X."/>
            <person name="Zhang J."/>
        </authorList>
    </citation>
    <scope>NUCLEOTIDE SEQUENCE [LARGE SCALE GENOMIC DNA]</scope>
    <source>
        <strain evidence="7 8">1ZS3-15</strain>
    </source>
</reference>
<protein>
    <recommendedName>
        <fullName evidence="6">Phosphatidylglycerol lysyltransferase</fullName>
        <ecNumber evidence="6">2.3.2.3</ecNumber>
    </recommendedName>
    <alternativeName>
        <fullName evidence="6">Lysylphosphatidylglycerol synthase</fullName>
    </alternativeName>
</protein>
<sequence>MKLANLISKAIIMFSVCMVLYLMFIFWGDYQSIKNIICQIHFHEYFLAILASLCGILIRIIKWDFMIKQLEIRIPKTESSHVFLFGLGFSITPGRIGELIKSYILFRKHNVDVRVSAPVIVVDHLTNFISLSLIVTSGIGYIALGAKSASIIIGVFLLSIFVLQKKTLIMPLIKKITSVGKLTKFQLTLSKLYRSSHSLLRVWPLIVTIVLTLIGCIFEAVPLWIFIKALDLSLSYRDILFVLSTGTIAGTLSMFPGGIGVADTSVIGLLMQLDIPKSMAVSISLLERLIVVWLGVLIGLITVISLKSRYLASNNNDNS</sequence>
<comment type="function">
    <text evidence="6">Catalyzes the transfer of a lysyl group from L-lysyl-tRNA(Lys) to membrane-bound phosphatidylglycerol (PG), which produces lysylphosphatidylglycerol (LPG), a major component of the bacterial membrane with a positive net charge. LPG synthesis contributes to bacterial virulence as it is involved in the resistance mechanism against cationic antimicrobial peptides (CAMP) produces by the host's immune system (defensins, cathelicidins) and by the competing microorganisms.</text>
</comment>
<evidence type="ECO:0000256" key="5">
    <source>
        <dbReference type="ARBA" id="ARBA00023136"/>
    </source>
</evidence>
<feature type="transmembrane region" description="Helical" evidence="6">
    <location>
        <begin position="279"/>
        <end position="306"/>
    </location>
</feature>
<evidence type="ECO:0000256" key="3">
    <source>
        <dbReference type="ARBA" id="ARBA00022692"/>
    </source>
</evidence>
<accession>A0A198AHU4</accession>
<dbReference type="OrthoDB" id="9799911at2"/>
<feature type="transmembrane region" description="Helical" evidence="6">
    <location>
        <begin position="40"/>
        <end position="61"/>
    </location>
</feature>
<keyword evidence="8" id="KW-1185">Reference proteome</keyword>
<keyword evidence="5 6" id="KW-0472">Membrane</keyword>
<organism evidence="7 8">
    <name type="scientific">Paenibacillus oryzisoli</name>
    <dbReference type="NCBI Taxonomy" id="1850517"/>
    <lineage>
        <taxon>Bacteria</taxon>
        <taxon>Bacillati</taxon>
        <taxon>Bacillota</taxon>
        <taxon>Bacilli</taxon>
        <taxon>Bacillales</taxon>
        <taxon>Paenibacillaceae</taxon>
        <taxon>Paenibacillus</taxon>
    </lineage>
</organism>
<dbReference type="AlphaFoldDB" id="A0A198AHU4"/>
<dbReference type="GO" id="GO:0050071">
    <property type="term" value="F:phosphatidylglycerol lysyltransferase activity"/>
    <property type="evidence" value="ECO:0007669"/>
    <property type="project" value="UniProtKB-EC"/>
</dbReference>
<feature type="transmembrane region" description="Helical" evidence="6">
    <location>
        <begin position="202"/>
        <end position="227"/>
    </location>
</feature>
<dbReference type="PANTHER" id="PTHR39087">
    <property type="entry name" value="UPF0104 MEMBRANE PROTEIN MJ1595"/>
    <property type="match status" value="1"/>
</dbReference>
<dbReference type="GO" id="GO:0005886">
    <property type="term" value="C:plasma membrane"/>
    <property type="evidence" value="ECO:0007669"/>
    <property type="project" value="UniProtKB-SubCell"/>
</dbReference>
<keyword evidence="6" id="KW-0443">Lipid metabolism</keyword>
<comment type="caution">
    <text evidence="7">The sequence shown here is derived from an EMBL/GenBank/DDBJ whole genome shotgun (WGS) entry which is preliminary data.</text>
</comment>
<dbReference type="InterPro" id="IPR022791">
    <property type="entry name" value="L-PG_synthase/AglD"/>
</dbReference>
<keyword evidence="6" id="KW-0046">Antibiotic resistance</keyword>
<dbReference type="GO" id="GO:0046677">
    <property type="term" value="P:response to antibiotic"/>
    <property type="evidence" value="ECO:0007669"/>
    <property type="project" value="UniProtKB-KW"/>
</dbReference>
<evidence type="ECO:0000256" key="6">
    <source>
        <dbReference type="RuleBase" id="RU363042"/>
    </source>
</evidence>
<comment type="catalytic activity">
    <reaction evidence="6">
        <text>L-lysyl-tRNA(Lys) + a 1,2-diacyl-sn-glycero-3-phospho-(1'-sn-glycerol) = a 1,2-diacyl-sn-glycero-3-phospho-1'-(3'-O-L-lysyl)-sn-glycerol + tRNA(Lys)</text>
        <dbReference type="Rhea" id="RHEA:10668"/>
        <dbReference type="Rhea" id="RHEA-COMP:9696"/>
        <dbReference type="Rhea" id="RHEA-COMP:9697"/>
        <dbReference type="ChEBI" id="CHEBI:64716"/>
        <dbReference type="ChEBI" id="CHEBI:75792"/>
        <dbReference type="ChEBI" id="CHEBI:78442"/>
        <dbReference type="ChEBI" id="CHEBI:78529"/>
        <dbReference type="EC" id="2.3.2.3"/>
    </reaction>
</comment>
<keyword evidence="4 6" id="KW-1133">Transmembrane helix</keyword>
<evidence type="ECO:0000313" key="7">
    <source>
        <dbReference type="EMBL" id="OAS20518.1"/>
    </source>
</evidence>
<feature type="transmembrane region" description="Helical" evidence="6">
    <location>
        <begin position="82"/>
        <end position="105"/>
    </location>
</feature>
<feature type="transmembrane region" description="Helical" evidence="6">
    <location>
        <begin position="7"/>
        <end position="28"/>
    </location>
</feature>
<dbReference type="Pfam" id="PF03706">
    <property type="entry name" value="LPG_synthase_TM"/>
    <property type="match status" value="1"/>
</dbReference>
<name>A0A198AHU4_9BACL</name>
<dbReference type="EC" id="2.3.2.3" evidence="6"/>
<feature type="transmembrane region" description="Helical" evidence="6">
    <location>
        <begin position="125"/>
        <end position="144"/>
    </location>
</feature>
<keyword evidence="6" id="KW-0808">Transferase</keyword>
<feature type="transmembrane region" description="Helical" evidence="6">
    <location>
        <begin position="239"/>
        <end position="259"/>
    </location>
</feature>
<keyword evidence="2" id="KW-1003">Cell membrane</keyword>
<dbReference type="NCBIfam" id="TIGR00374">
    <property type="entry name" value="flippase-like domain"/>
    <property type="match status" value="1"/>
</dbReference>
<comment type="subcellular location">
    <subcellularLocation>
        <location evidence="1 6">Cell membrane</location>
        <topology evidence="1 6">Multi-pass membrane protein</topology>
    </subcellularLocation>
</comment>
<keyword evidence="3 6" id="KW-0812">Transmembrane</keyword>
<dbReference type="PANTHER" id="PTHR39087:SF2">
    <property type="entry name" value="UPF0104 MEMBRANE PROTEIN MJ1595"/>
    <property type="match status" value="1"/>
</dbReference>
<gene>
    <name evidence="6" type="primary">mprF</name>
    <name evidence="7" type="ORF">A8708_18305</name>
</gene>
<evidence type="ECO:0000313" key="8">
    <source>
        <dbReference type="Proteomes" id="UP000078454"/>
    </source>
</evidence>
<dbReference type="EMBL" id="LYPB01000050">
    <property type="protein sequence ID" value="OAS20518.1"/>
    <property type="molecule type" value="Genomic_DNA"/>
</dbReference>
<dbReference type="Proteomes" id="UP000078454">
    <property type="component" value="Unassembled WGS sequence"/>
</dbReference>
<feature type="transmembrane region" description="Helical" evidence="6">
    <location>
        <begin position="151"/>
        <end position="173"/>
    </location>
</feature>
<evidence type="ECO:0000256" key="4">
    <source>
        <dbReference type="ARBA" id="ARBA00022989"/>
    </source>
</evidence>
<comment type="similarity">
    <text evidence="6">Belongs to the LPG synthase family.</text>
</comment>
<dbReference type="RefSeq" id="WP_068663146.1">
    <property type="nucleotide sequence ID" value="NZ_LYPB01000050.1"/>
</dbReference>